<feature type="region of interest" description="Disordered" evidence="2">
    <location>
        <begin position="357"/>
        <end position="376"/>
    </location>
</feature>
<dbReference type="InterPro" id="IPR053162">
    <property type="entry name" value="DnaD"/>
</dbReference>
<dbReference type="PANTHER" id="PTHR37293:SF5">
    <property type="entry name" value="DNA REPLICATION PROTEIN"/>
    <property type="match status" value="1"/>
</dbReference>
<dbReference type="SUPFAM" id="SSF158499">
    <property type="entry name" value="DnaD domain-like"/>
    <property type="match status" value="2"/>
</dbReference>
<dbReference type="PANTHER" id="PTHR37293">
    <property type="entry name" value="PHAGE REPLICATION PROTEIN-RELATED"/>
    <property type="match status" value="1"/>
</dbReference>
<evidence type="ECO:0000256" key="1">
    <source>
        <dbReference type="ARBA" id="ARBA00093462"/>
    </source>
</evidence>
<feature type="domain" description="DnaB/C C-terminal" evidence="3">
    <location>
        <begin position="197"/>
        <end position="267"/>
    </location>
</feature>
<reference evidence="4 5" key="1">
    <citation type="submission" date="2019-07" db="EMBL/GenBank/DDBJ databases">
        <authorList>
            <person name="Chang H.-W."/>
            <person name="Raman A."/>
            <person name="Venkatesh S."/>
            <person name="Gehrig J."/>
        </authorList>
    </citation>
    <scope>NUCLEOTIDE SEQUENCE [LARGE SCALE GENOMIC DNA]</scope>
    <source>
        <strain evidence="4">Blautia_wexlerae_LFYP_14</strain>
    </source>
</reference>
<accession>A0A564WNW8</accession>
<protein>
    <submittedName>
        <fullName evidence="4">Replication initiation and membrane attachment</fullName>
    </submittedName>
</protein>
<evidence type="ECO:0000313" key="4">
    <source>
        <dbReference type="EMBL" id="VUX64131.1"/>
    </source>
</evidence>
<dbReference type="Proteomes" id="UP000366766">
    <property type="component" value="Unassembled WGS sequence"/>
</dbReference>
<dbReference type="InterPro" id="IPR034829">
    <property type="entry name" value="DnaD-like_sf"/>
</dbReference>
<comment type="similarity">
    <text evidence="1">Belongs to the DnaB/DnaD family.</text>
</comment>
<dbReference type="NCBIfam" id="TIGR01446">
    <property type="entry name" value="DnaD_dom"/>
    <property type="match status" value="2"/>
</dbReference>
<evidence type="ECO:0000313" key="5">
    <source>
        <dbReference type="Proteomes" id="UP000366766"/>
    </source>
</evidence>
<dbReference type="InterPro" id="IPR006343">
    <property type="entry name" value="DnaB/C_C"/>
</dbReference>
<feature type="region of interest" description="Disordered" evidence="2">
    <location>
        <begin position="140"/>
        <end position="179"/>
    </location>
</feature>
<gene>
    <name evidence="4" type="ORF">BWLFYP14_01249</name>
</gene>
<dbReference type="EMBL" id="CABHOF010000032">
    <property type="protein sequence ID" value="VUX64131.1"/>
    <property type="molecule type" value="Genomic_DNA"/>
</dbReference>
<sequence length="398" mass="45830">MFENCGSCFAAEQFVDIRLGAKYLLTLTSYYYEREWKFMAMITLQNSRNAEVTVLTNNFIDNYMPGANGEFVKVYIYLLRLLSDTSVPFSLEQMADHFFCTERDIIRALKYWEKEKLLTLTYRNNEDIADIILNVPPVKSAASDTPVSAAPVTKTETQTSSAPAQPVKQTTRSATALSPDRVKELKQNDEIVQLLYIAEQYLGKTLTPTEMKKILFFYDELKFSPDLIEYLIEYSVSRGHKSMRYIETVALAWADEGITTVTMAKEANSRYAKEYFTIFKSMGISGRNPVDTEISLMNTWLNDYGFTMDIIQEACSRTVLSTGQPSFQYADKILSGWKDKNVRTLADVRLLDAQHQRQKLEKNTQRKAASKPAASNRFNNFHQRQYDFNEYEKKLLNQ</sequence>
<dbReference type="Pfam" id="PF07261">
    <property type="entry name" value="DnaB_2"/>
    <property type="match status" value="2"/>
</dbReference>
<organism evidence="4 5">
    <name type="scientific">Blautia wexlerae</name>
    <dbReference type="NCBI Taxonomy" id="418240"/>
    <lineage>
        <taxon>Bacteria</taxon>
        <taxon>Bacillati</taxon>
        <taxon>Bacillota</taxon>
        <taxon>Clostridia</taxon>
        <taxon>Lachnospirales</taxon>
        <taxon>Lachnospiraceae</taxon>
        <taxon>Blautia</taxon>
    </lineage>
</organism>
<feature type="compositionally biased region" description="Polar residues" evidence="2">
    <location>
        <begin position="154"/>
        <end position="176"/>
    </location>
</feature>
<feature type="domain" description="DnaB/C C-terminal" evidence="3">
    <location>
        <begin position="286"/>
        <end position="349"/>
    </location>
</feature>
<proteinExistence type="inferred from homology"/>
<evidence type="ECO:0000256" key="2">
    <source>
        <dbReference type="SAM" id="MobiDB-lite"/>
    </source>
</evidence>
<evidence type="ECO:0000259" key="3">
    <source>
        <dbReference type="Pfam" id="PF07261"/>
    </source>
</evidence>
<name>A0A564WNW8_9FIRM</name>
<keyword evidence="5" id="KW-1185">Reference proteome</keyword>
<dbReference type="AlphaFoldDB" id="A0A564WNW8"/>
<dbReference type="Gene3D" id="1.10.10.630">
    <property type="entry name" value="DnaD domain-like"/>
    <property type="match status" value="2"/>
</dbReference>